<feature type="domain" description="Apple" evidence="4">
    <location>
        <begin position="112"/>
        <end position="195"/>
    </location>
</feature>
<reference evidence="5 6" key="1">
    <citation type="journal article" date="2024" name="Genome Biol. Evol.">
        <title>Chromosome-level genome assembly of the viviparous eelpout Zoarces viviparus.</title>
        <authorList>
            <person name="Fuhrmann N."/>
            <person name="Brasseur M.V."/>
            <person name="Bakowski C.E."/>
            <person name="Podsiadlowski L."/>
            <person name="Prost S."/>
            <person name="Krehenwinkel H."/>
            <person name="Mayer C."/>
        </authorList>
    </citation>
    <scope>NUCLEOTIDE SEQUENCE [LARGE SCALE GENOMIC DNA]</scope>
    <source>
        <strain evidence="5">NO-MEL_2022_Ind0_liver</strain>
    </source>
</reference>
<organism evidence="5 6">
    <name type="scientific">Zoarces viviparus</name>
    <name type="common">Viviparous eelpout</name>
    <name type="synonym">Blennius viviparus</name>
    <dbReference type="NCBI Taxonomy" id="48416"/>
    <lineage>
        <taxon>Eukaryota</taxon>
        <taxon>Metazoa</taxon>
        <taxon>Chordata</taxon>
        <taxon>Craniata</taxon>
        <taxon>Vertebrata</taxon>
        <taxon>Euteleostomi</taxon>
        <taxon>Actinopterygii</taxon>
        <taxon>Neopterygii</taxon>
        <taxon>Teleostei</taxon>
        <taxon>Neoteleostei</taxon>
        <taxon>Acanthomorphata</taxon>
        <taxon>Eupercaria</taxon>
        <taxon>Perciformes</taxon>
        <taxon>Cottioidei</taxon>
        <taxon>Zoarcales</taxon>
        <taxon>Zoarcidae</taxon>
        <taxon>Zoarcinae</taxon>
        <taxon>Zoarces</taxon>
    </lineage>
</organism>
<evidence type="ECO:0000256" key="2">
    <source>
        <dbReference type="ARBA" id="ARBA00023157"/>
    </source>
</evidence>
<gene>
    <name evidence="5" type="ORF">VZT92_014875</name>
</gene>
<dbReference type="Proteomes" id="UP001488805">
    <property type="component" value="Unassembled WGS sequence"/>
</dbReference>
<evidence type="ECO:0000256" key="3">
    <source>
        <dbReference type="SAM" id="SignalP"/>
    </source>
</evidence>
<dbReference type="PANTHER" id="PTHR33946:SF4">
    <property type="entry name" value="COAGULATION FACTOR XI"/>
    <property type="match status" value="1"/>
</dbReference>
<keyword evidence="3" id="KW-0732">Signal</keyword>
<dbReference type="PRINTS" id="PR00005">
    <property type="entry name" value="APPLEDOMAIN"/>
</dbReference>
<dbReference type="Pfam" id="PF14295">
    <property type="entry name" value="PAN_4"/>
    <property type="match status" value="2"/>
</dbReference>
<name>A0AAW1ETT3_ZOAVI</name>
<comment type="caution">
    <text evidence="5">The sequence shown here is derived from an EMBL/GenBank/DDBJ whole genome shotgun (WGS) entry which is preliminary data.</text>
</comment>
<accession>A0AAW1ETT3</accession>
<dbReference type="Pfam" id="PF00024">
    <property type="entry name" value="PAN_1"/>
    <property type="match status" value="2"/>
</dbReference>
<dbReference type="GO" id="GO:0005576">
    <property type="term" value="C:extracellular region"/>
    <property type="evidence" value="ECO:0007669"/>
    <property type="project" value="InterPro"/>
</dbReference>
<feature type="domain" description="Apple" evidence="4">
    <location>
        <begin position="22"/>
        <end position="105"/>
    </location>
</feature>
<dbReference type="SUPFAM" id="SSF57414">
    <property type="entry name" value="Hairpin loop containing domain-like"/>
    <property type="match status" value="2"/>
</dbReference>
<dbReference type="PANTHER" id="PTHR33946">
    <property type="match status" value="1"/>
</dbReference>
<dbReference type="InterPro" id="IPR000177">
    <property type="entry name" value="Apple"/>
</dbReference>
<feature type="domain" description="Apple" evidence="4">
    <location>
        <begin position="205"/>
        <end position="279"/>
    </location>
</feature>
<dbReference type="InterPro" id="IPR003609">
    <property type="entry name" value="Pan_app"/>
</dbReference>
<dbReference type="CDD" id="cd01100">
    <property type="entry name" value="APPLE_Factor_XI_like"/>
    <property type="match status" value="4"/>
</dbReference>
<keyword evidence="6" id="KW-1185">Reference proteome</keyword>
<sequence>METLWILGLLLSICSLSFSQECNQQLLENIDFPGTDIKFVFSPDTNHCQQLCTQHPSCLYFTFIRADWTTDNRHFYCYLKKSSSGQPNVRTPLQGVTSGFSLKPCSSEPQPCLPQLYHDVDFFGADYQSLFTADYDECQRACTQDPACQFFTFINGVYTTESIRYKCHLKFSWSVTITSNVQRKTAVVSGFSHNAEITQGVKPACDGKLFPSTDFPGNDVVHLPAASPEHCQTLCSAHPVCTVFSFVSDNFNCYLKNNKNELVSIAKEGVTSGLPARFCQLDDSWVKATYEGVDFEGDDIRFELMDDADTCQRTCNADPTCQFYAYSKTNFFDSEYRRRCYLKRAITMPAPPKVTKLANVVSGFQLRNCVNSVPHTDVAA</sequence>
<dbReference type="PROSITE" id="PS00495">
    <property type="entry name" value="APPLE"/>
    <property type="match status" value="1"/>
</dbReference>
<dbReference type="PROSITE" id="PS50948">
    <property type="entry name" value="PAN"/>
    <property type="match status" value="3"/>
</dbReference>
<evidence type="ECO:0000259" key="4">
    <source>
        <dbReference type="PROSITE" id="PS50948"/>
    </source>
</evidence>
<evidence type="ECO:0000313" key="6">
    <source>
        <dbReference type="Proteomes" id="UP001488805"/>
    </source>
</evidence>
<protein>
    <recommendedName>
        <fullName evidence="4">Apple domain-containing protein</fullName>
    </recommendedName>
</protein>
<dbReference type="Gene3D" id="3.50.4.10">
    <property type="entry name" value="Hepatocyte Growth Factor"/>
    <property type="match status" value="4"/>
</dbReference>
<feature type="signal peptide" evidence="3">
    <location>
        <begin position="1"/>
        <end position="19"/>
    </location>
</feature>
<dbReference type="GO" id="GO:0006508">
    <property type="term" value="P:proteolysis"/>
    <property type="evidence" value="ECO:0007669"/>
    <property type="project" value="InterPro"/>
</dbReference>
<feature type="chain" id="PRO_5043407651" description="Apple domain-containing protein" evidence="3">
    <location>
        <begin position="20"/>
        <end position="380"/>
    </location>
</feature>
<dbReference type="EMBL" id="JBCEZU010000123">
    <property type="protein sequence ID" value="KAK9526161.1"/>
    <property type="molecule type" value="Genomic_DNA"/>
</dbReference>
<proteinExistence type="predicted"/>
<keyword evidence="1" id="KW-0677">Repeat</keyword>
<evidence type="ECO:0000256" key="1">
    <source>
        <dbReference type="ARBA" id="ARBA00022737"/>
    </source>
</evidence>
<dbReference type="AlphaFoldDB" id="A0AAW1ETT3"/>
<evidence type="ECO:0000313" key="5">
    <source>
        <dbReference type="EMBL" id="KAK9526161.1"/>
    </source>
</evidence>
<keyword evidence="2" id="KW-1015">Disulfide bond</keyword>
<dbReference type="SMART" id="SM00223">
    <property type="entry name" value="APPLE"/>
    <property type="match status" value="4"/>
</dbReference>